<gene>
    <name evidence="1" type="ORF">C0V70_00205</name>
</gene>
<evidence type="ECO:0000313" key="2">
    <source>
        <dbReference type="Proteomes" id="UP000235584"/>
    </source>
</evidence>
<accession>A0A2K9NM16</accession>
<dbReference type="EMBL" id="CP025704">
    <property type="protein sequence ID" value="AUN96550.1"/>
    <property type="molecule type" value="Genomic_DNA"/>
</dbReference>
<dbReference type="KEGG" id="bsto:C0V70_00205"/>
<dbReference type="Proteomes" id="UP000235584">
    <property type="component" value="Chromosome"/>
</dbReference>
<dbReference type="RefSeq" id="WP_102241845.1">
    <property type="nucleotide sequence ID" value="NZ_CP025704.1"/>
</dbReference>
<keyword evidence="2" id="KW-1185">Reference proteome</keyword>
<protein>
    <submittedName>
        <fullName evidence="1">Uncharacterized protein</fullName>
    </submittedName>
</protein>
<dbReference type="AlphaFoldDB" id="A0A2K9NM16"/>
<organism evidence="1 2">
    <name type="scientific">Bacteriovorax stolpii</name>
    <name type="common">Bdellovibrio stolpii</name>
    <dbReference type="NCBI Taxonomy" id="960"/>
    <lineage>
        <taxon>Bacteria</taxon>
        <taxon>Pseudomonadati</taxon>
        <taxon>Bdellovibrionota</taxon>
        <taxon>Bacteriovoracia</taxon>
        <taxon>Bacteriovoracales</taxon>
        <taxon>Bacteriovoracaceae</taxon>
        <taxon>Bacteriovorax</taxon>
    </lineage>
</organism>
<sequence length="295" mass="33185">MKTLLILSSLLLFTACSTYVPVEYRSAGEFALAKGTVVKVIYPETNSFVKILEKSIAEDGWLKLASASDKKFYELSFEGIKRDSRESYSSTTERDGKKYRSVSMIAEGSGVLIVRSSDKKVEKTFSFTGRGDASSEKEMPKEPGAKSLRPIFNLILGTDEKAEAISLQDTYTTADAMDKLNLNLAKEVLKKITPEPRLVSLKIEDDEDDMEALEKFIDNKEYDSAFHYLSGLLEKRPRSDIYYNLGIIQEARQNYTDNCVNYQKAYDLSSKASYLQQKAACLSRQGELAKIQLLN</sequence>
<dbReference type="InterPro" id="IPR011990">
    <property type="entry name" value="TPR-like_helical_dom_sf"/>
</dbReference>
<reference evidence="1 2" key="1">
    <citation type="submission" date="2018-01" db="EMBL/GenBank/DDBJ databases">
        <title>Complete genome sequence of Bacteriovorax stolpii DSM12778.</title>
        <authorList>
            <person name="Tang B."/>
            <person name="Chang J."/>
        </authorList>
    </citation>
    <scope>NUCLEOTIDE SEQUENCE [LARGE SCALE GENOMIC DNA]</scope>
    <source>
        <strain evidence="1 2">DSM 12778</strain>
    </source>
</reference>
<name>A0A2K9NM16_BACTC</name>
<proteinExistence type="predicted"/>
<dbReference type="Gene3D" id="1.25.40.10">
    <property type="entry name" value="Tetratricopeptide repeat domain"/>
    <property type="match status" value="1"/>
</dbReference>
<dbReference type="PROSITE" id="PS51257">
    <property type="entry name" value="PROKAR_LIPOPROTEIN"/>
    <property type="match status" value="1"/>
</dbReference>
<evidence type="ECO:0000313" key="1">
    <source>
        <dbReference type="EMBL" id="AUN96550.1"/>
    </source>
</evidence>